<organism evidence="6 7">
    <name type="scientific">Xylaria flabelliformis</name>
    <dbReference type="NCBI Taxonomy" id="2512241"/>
    <lineage>
        <taxon>Eukaryota</taxon>
        <taxon>Fungi</taxon>
        <taxon>Dikarya</taxon>
        <taxon>Ascomycota</taxon>
        <taxon>Pezizomycotina</taxon>
        <taxon>Sordariomycetes</taxon>
        <taxon>Xylariomycetidae</taxon>
        <taxon>Xylariales</taxon>
        <taxon>Xylariaceae</taxon>
        <taxon>Xylaria</taxon>
    </lineage>
</organism>
<comment type="caution">
    <text evidence="6">The sequence shown here is derived from an EMBL/GenBank/DDBJ whole genome shotgun (WGS) entry which is preliminary data.</text>
</comment>
<evidence type="ECO:0000256" key="3">
    <source>
        <dbReference type="ARBA" id="ARBA00022833"/>
    </source>
</evidence>
<dbReference type="SUPFAM" id="SSF144232">
    <property type="entry name" value="HIT/MYND zinc finger-like"/>
    <property type="match status" value="1"/>
</dbReference>
<dbReference type="GO" id="GO:0008270">
    <property type="term" value="F:zinc ion binding"/>
    <property type="evidence" value="ECO:0007669"/>
    <property type="project" value="UniProtKB-KW"/>
</dbReference>
<dbReference type="Gene3D" id="6.10.140.2220">
    <property type="match status" value="1"/>
</dbReference>
<protein>
    <recommendedName>
        <fullName evidence="5">MYND-type domain-containing protein</fullName>
    </recommendedName>
</protein>
<evidence type="ECO:0000256" key="2">
    <source>
        <dbReference type="ARBA" id="ARBA00022771"/>
    </source>
</evidence>
<feature type="domain" description="MYND-type" evidence="5">
    <location>
        <begin position="10"/>
        <end position="46"/>
    </location>
</feature>
<keyword evidence="7" id="KW-1185">Reference proteome</keyword>
<evidence type="ECO:0000259" key="5">
    <source>
        <dbReference type="PROSITE" id="PS50865"/>
    </source>
</evidence>
<gene>
    <name evidence="6" type="ORF">FHL15_010571</name>
</gene>
<evidence type="ECO:0000313" key="7">
    <source>
        <dbReference type="Proteomes" id="UP000319160"/>
    </source>
</evidence>
<sequence>MEHPEVTEICIVCNRPTHLVCNFCVRTCYCSQECQQIDLPIHELFCTDFAYFQDTKLPERPRRSIRAILFPVDQERPIPIWLPCRQIGLDAENTDARGRRPIVERLLPPRFTIKRDFIRNDLVLARELSDTICLCYCDFNNDWGLDTNKSIEKITATGPGQYFKWEGTVIAYGKRGLGLGPSRLRDLDTDDFRHIADYFLSCGFNLALPETPCSLPNIKAVRINCMGDKMRNRPQFEQIELPANDPIFTAHDTSNILDRIDIPVFTQRCAPDPRWEEYLNSYANPHARFLHLHCNPENEDWCKAARRWTEKPGSVIIVRQDKKPLSLFHAEALCRYCYEVSVFMEEAPWLCRGGDHITRAFAASMICRPLFTIFRNKLIREKLEKHEDVDDMTCPYGD</sequence>
<keyword evidence="1" id="KW-0479">Metal-binding</keyword>
<evidence type="ECO:0000256" key="1">
    <source>
        <dbReference type="ARBA" id="ARBA00022723"/>
    </source>
</evidence>
<accession>A0A553HKQ5</accession>
<dbReference type="Pfam" id="PF01753">
    <property type="entry name" value="zf-MYND"/>
    <property type="match status" value="1"/>
</dbReference>
<dbReference type="InterPro" id="IPR002893">
    <property type="entry name" value="Znf_MYND"/>
</dbReference>
<evidence type="ECO:0000313" key="6">
    <source>
        <dbReference type="EMBL" id="TRX88532.1"/>
    </source>
</evidence>
<dbReference type="PROSITE" id="PS50865">
    <property type="entry name" value="ZF_MYND_2"/>
    <property type="match status" value="1"/>
</dbReference>
<evidence type="ECO:0000256" key="4">
    <source>
        <dbReference type="PROSITE-ProRule" id="PRU00134"/>
    </source>
</evidence>
<dbReference type="AlphaFoldDB" id="A0A553HKQ5"/>
<proteinExistence type="predicted"/>
<name>A0A553HKQ5_9PEZI</name>
<dbReference type="EMBL" id="VFLP01000085">
    <property type="protein sequence ID" value="TRX88532.1"/>
    <property type="molecule type" value="Genomic_DNA"/>
</dbReference>
<keyword evidence="3" id="KW-0862">Zinc</keyword>
<dbReference type="PROSITE" id="PS01360">
    <property type="entry name" value="ZF_MYND_1"/>
    <property type="match status" value="1"/>
</dbReference>
<dbReference type="Proteomes" id="UP000319160">
    <property type="component" value="Unassembled WGS sequence"/>
</dbReference>
<reference evidence="7" key="1">
    <citation type="submission" date="2019-06" db="EMBL/GenBank/DDBJ databases">
        <title>Draft genome sequence of the griseofulvin-producing fungus Xylaria cubensis strain G536.</title>
        <authorList>
            <person name="Mead M.E."/>
            <person name="Raja H.A."/>
            <person name="Steenwyk J.L."/>
            <person name="Knowles S.L."/>
            <person name="Oberlies N.H."/>
            <person name="Rokas A."/>
        </authorList>
    </citation>
    <scope>NUCLEOTIDE SEQUENCE [LARGE SCALE GENOMIC DNA]</scope>
    <source>
        <strain evidence="7">G536</strain>
    </source>
</reference>
<keyword evidence="2 4" id="KW-0863">Zinc-finger</keyword>
<dbReference type="OrthoDB" id="437457at2759"/>
<dbReference type="STRING" id="2512241.A0A553HKQ5"/>